<comment type="subcellular location">
    <subcellularLocation>
        <location evidence="2">Cell membrane</location>
    </subcellularLocation>
    <subcellularLocation>
        <location evidence="1">Membrane</location>
        <topology evidence="1">Multi-pass membrane protein</topology>
    </subcellularLocation>
</comment>
<dbReference type="InterPro" id="IPR006201">
    <property type="entry name" value="Neur_channel"/>
</dbReference>
<dbReference type="PANTHER" id="PTHR18945">
    <property type="entry name" value="NEUROTRANSMITTER GATED ION CHANNEL"/>
    <property type="match status" value="1"/>
</dbReference>
<evidence type="ECO:0000256" key="3">
    <source>
        <dbReference type="ARBA" id="ARBA00022448"/>
    </source>
</evidence>
<feature type="transmembrane region" description="Helical" evidence="11">
    <location>
        <begin position="325"/>
        <end position="344"/>
    </location>
</feature>
<evidence type="ECO:0000256" key="11">
    <source>
        <dbReference type="SAM" id="Phobius"/>
    </source>
</evidence>
<reference evidence="13 16" key="1">
    <citation type="journal article" date="2018" name="Gigascience">
        <title>Genomes of trombidid mites reveal novel predicted allergens and laterally-transferred genes associated with secondary metabolism.</title>
        <authorList>
            <person name="Dong X."/>
            <person name="Chaisiri K."/>
            <person name="Xia D."/>
            <person name="Armstrong S.D."/>
            <person name="Fang Y."/>
            <person name="Donnelly M.J."/>
            <person name="Kadowaki T."/>
            <person name="McGarry J.W."/>
            <person name="Darby A.C."/>
            <person name="Makepeace B.L."/>
        </authorList>
    </citation>
    <scope>NUCLEOTIDE SEQUENCE [LARGE SCALE GENOMIC DNA]</scope>
    <source>
        <strain evidence="13">UoL-WK</strain>
    </source>
</reference>
<sequence length="366" mass="42673">MFSTKIIIEEELQQWIHEHNYKSQVIPKPQNESLIVHFNISFLSFSIINEEKSHISFVLQLKWDDNRLKFSDRFENVKRVKLNPEWNQKLWIPELSVINANNIKIAKLLLPYVYLYFERNQTLLYIMRLEAEIYCEQKLRIYADQEYICGITFESIFHNVRELIFQWEVGNFTDNVHGTRLKVSSLTLEKCAEKKFDPLQVTKPCLLAKIGYYRNINVFIVTKYIPSGMAVLIAIGSLFIPIAALTARFTTITASFIVLIVVYFNTPMSYTFSSSINIWMFACCVFIFATLIEYLFAIKEYGTQPKDIKADDLGIFAYQDKHSELVAFSGIAIDLICALSTVTIKSSKVYKMCKFIYTNPVMKKRF</sequence>
<dbReference type="STRING" id="1965070.A0A3S3P5R9"/>
<dbReference type="PRINTS" id="PR00253">
    <property type="entry name" value="GABAARECEPTR"/>
</dbReference>
<comment type="caution">
    <text evidence="13">The sequence shown here is derived from an EMBL/GenBank/DDBJ whole genome shotgun (WGS) entry which is preliminary data.</text>
</comment>
<keyword evidence="7 11" id="KW-1133">Transmembrane helix</keyword>
<dbReference type="EMBL" id="NCKU01001217">
    <property type="protein sequence ID" value="RWS12738.1"/>
    <property type="molecule type" value="Genomic_DNA"/>
</dbReference>
<feature type="transmembrane region" description="Helical" evidence="11">
    <location>
        <begin position="224"/>
        <end position="243"/>
    </location>
</feature>
<evidence type="ECO:0000256" key="7">
    <source>
        <dbReference type="ARBA" id="ARBA00022989"/>
    </source>
</evidence>
<feature type="domain" description="Neurotransmitter-gated ion-channel ligand-binding" evidence="12">
    <location>
        <begin position="10"/>
        <end position="175"/>
    </location>
</feature>
<dbReference type="GO" id="GO:0005886">
    <property type="term" value="C:plasma membrane"/>
    <property type="evidence" value="ECO:0007669"/>
    <property type="project" value="UniProtKB-SubCell"/>
</dbReference>
<evidence type="ECO:0000313" key="13">
    <source>
        <dbReference type="EMBL" id="RWS12721.1"/>
    </source>
</evidence>
<evidence type="ECO:0000313" key="15">
    <source>
        <dbReference type="EMBL" id="RWS13311.1"/>
    </source>
</evidence>
<dbReference type="InterPro" id="IPR036734">
    <property type="entry name" value="Neur_chan_lig-bd_sf"/>
</dbReference>
<keyword evidence="3" id="KW-0813">Transport</keyword>
<organism evidence="13 16">
    <name type="scientific">Dinothrombium tinctorium</name>
    <dbReference type="NCBI Taxonomy" id="1965070"/>
    <lineage>
        <taxon>Eukaryota</taxon>
        <taxon>Metazoa</taxon>
        <taxon>Ecdysozoa</taxon>
        <taxon>Arthropoda</taxon>
        <taxon>Chelicerata</taxon>
        <taxon>Arachnida</taxon>
        <taxon>Acari</taxon>
        <taxon>Acariformes</taxon>
        <taxon>Trombidiformes</taxon>
        <taxon>Prostigmata</taxon>
        <taxon>Anystina</taxon>
        <taxon>Parasitengona</taxon>
        <taxon>Trombidioidea</taxon>
        <taxon>Trombidiidae</taxon>
        <taxon>Dinothrombium</taxon>
    </lineage>
</organism>
<keyword evidence="6" id="KW-0732">Signal</keyword>
<dbReference type="InterPro" id="IPR006028">
    <property type="entry name" value="GABAA/Glycine_rcpt"/>
</dbReference>
<evidence type="ECO:0000256" key="9">
    <source>
        <dbReference type="ARBA" id="ARBA00023136"/>
    </source>
</evidence>
<dbReference type="InterPro" id="IPR006202">
    <property type="entry name" value="Neur_chan_lig-bd"/>
</dbReference>
<protein>
    <submittedName>
        <fullName evidence="13">Glycine receptor subunit alphaZ1-like protein</fullName>
    </submittedName>
</protein>
<dbReference type="EMBL" id="NCKU01001028">
    <property type="protein sequence ID" value="RWS13311.1"/>
    <property type="molecule type" value="Genomic_DNA"/>
</dbReference>
<dbReference type="Gene3D" id="1.20.58.390">
    <property type="entry name" value="Neurotransmitter-gated ion-channel transmembrane domain"/>
    <property type="match status" value="1"/>
</dbReference>
<dbReference type="EMBL" id="NCKU01001218">
    <property type="protein sequence ID" value="RWS12721.1"/>
    <property type="molecule type" value="Genomic_DNA"/>
</dbReference>
<dbReference type="InterPro" id="IPR038050">
    <property type="entry name" value="Neuro_actylchol_rec"/>
</dbReference>
<dbReference type="Proteomes" id="UP000285301">
    <property type="component" value="Unassembled WGS sequence"/>
</dbReference>
<dbReference type="InterPro" id="IPR036719">
    <property type="entry name" value="Neuro-gated_channel_TM_sf"/>
</dbReference>
<dbReference type="SUPFAM" id="SSF90112">
    <property type="entry name" value="Neurotransmitter-gated ion-channel transmembrane pore"/>
    <property type="match status" value="1"/>
</dbReference>
<evidence type="ECO:0000256" key="6">
    <source>
        <dbReference type="ARBA" id="ARBA00022729"/>
    </source>
</evidence>
<evidence type="ECO:0000256" key="2">
    <source>
        <dbReference type="ARBA" id="ARBA00004236"/>
    </source>
</evidence>
<gene>
    <name evidence="15" type="ORF">B4U79_17970</name>
    <name evidence="14" type="ORF">B4U79_17989</name>
    <name evidence="13" type="ORF">B4U79_17990</name>
</gene>
<evidence type="ECO:0000256" key="10">
    <source>
        <dbReference type="ARBA" id="ARBA00023303"/>
    </source>
</evidence>
<keyword evidence="10" id="KW-0407">Ion channel</keyword>
<dbReference type="GO" id="GO:0005230">
    <property type="term" value="F:extracellular ligand-gated monoatomic ion channel activity"/>
    <property type="evidence" value="ECO:0007669"/>
    <property type="project" value="InterPro"/>
</dbReference>
<feature type="transmembrane region" description="Helical" evidence="11">
    <location>
        <begin position="278"/>
        <end position="297"/>
    </location>
</feature>
<evidence type="ECO:0000259" key="12">
    <source>
        <dbReference type="Pfam" id="PF02931"/>
    </source>
</evidence>
<evidence type="ECO:0000256" key="4">
    <source>
        <dbReference type="ARBA" id="ARBA00022475"/>
    </source>
</evidence>
<keyword evidence="16" id="KW-1185">Reference proteome</keyword>
<proteinExistence type="predicted"/>
<evidence type="ECO:0000313" key="14">
    <source>
        <dbReference type="EMBL" id="RWS12738.1"/>
    </source>
</evidence>
<dbReference type="SUPFAM" id="SSF63712">
    <property type="entry name" value="Nicotinic receptor ligand binding domain-like"/>
    <property type="match status" value="1"/>
</dbReference>
<dbReference type="Gene3D" id="2.70.170.10">
    <property type="entry name" value="Neurotransmitter-gated ion-channel ligand-binding domain"/>
    <property type="match status" value="1"/>
</dbReference>
<keyword evidence="8" id="KW-0406">Ion transport</keyword>
<dbReference type="GO" id="GO:0004888">
    <property type="term" value="F:transmembrane signaling receptor activity"/>
    <property type="evidence" value="ECO:0007669"/>
    <property type="project" value="InterPro"/>
</dbReference>
<dbReference type="OrthoDB" id="6346517at2759"/>
<evidence type="ECO:0000256" key="5">
    <source>
        <dbReference type="ARBA" id="ARBA00022692"/>
    </source>
</evidence>
<accession>A0A3S3P5R9</accession>
<reference evidence="13" key="2">
    <citation type="submission" date="2018-11" db="EMBL/GenBank/DDBJ databases">
        <title>Trombidioid mite genomics.</title>
        <authorList>
            <person name="Dong X."/>
        </authorList>
    </citation>
    <scope>NUCLEOTIDE SEQUENCE</scope>
    <source>
        <strain evidence="13">UoL-WK</strain>
    </source>
</reference>
<keyword evidence="13" id="KW-0675">Receptor</keyword>
<evidence type="ECO:0000256" key="1">
    <source>
        <dbReference type="ARBA" id="ARBA00004141"/>
    </source>
</evidence>
<keyword evidence="4" id="KW-1003">Cell membrane</keyword>
<evidence type="ECO:0000256" key="8">
    <source>
        <dbReference type="ARBA" id="ARBA00023065"/>
    </source>
</evidence>
<feature type="transmembrane region" description="Helical" evidence="11">
    <location>
        <begin position="249"/>
        <end position="266"/>
    </location>
</feature>
<evidence type="ECO:0000313" key="16">
    <source>
        <dbReference type="Proteomes" id="UP000285301"/>
    </source>
</evidence>
<keyword evidence="9 11" id="KW-0472">Membrane</keyword>
<keyword evidence="5 11" id="KW-0812">Transmembrane</keyword>
<dbReference type="Pfam" id="PF02931">
    <property type="entry name" value="Neur_chan_LBD"/>
    <property type="match status" value="1"/>
</dbReference>
<dbReference type="AlphaFoldDB" id="A0A3S3P5R9"/>
<name>A0A3S3P5R9_9ACAR</name>